<dbReference type="GO" id="GO:0009088">
    <property type="term" value="P:threonine biosynthetic process"/>
    <property type="evidence" value="ECO:0007669"/>
    <property type="project" value="UniProtKB-UniPathway"/>
</dbReference>
<dbReference type="STRING" id="3469.A0A4Y7KEB1"/>
<evidence type="ECO:0000256" key="12">
    <source>
        <dbReference type="RuleBase" id="RU004171"/>
    </source>
</evidence>
<dbReference type="SUPFAM" id="SSF55347">
    <property type="entry name" value="Glyceraldehyde-3-phosphate dehydrogenase-like, C-terminal domain"/>
    <property type="match status" value="1"/>
</dbReference>
<dbReference type="PROSITE" id="PS01042">
    <property type="entry name" value="HOMOSER_DHGENASE"/>
    <property type="match status" value="1"/>
</dbReference>
<dbReference type="Proteomes" id="UP000316621">
    <property type="component" value="Chromosome 7"/>
</dbReference>
<evidence type="ECO:0000256" key="8">
    <source>
        <dbReference type="ARBA" id="ARBA00023002"/>
    </source>
</evidence>
<dbReference type="InterPro" id="IPR011147">
    <property type="entry name" value="Bifunc_Aspkin/hSer_DH"/>
</dbReference>
<gene>
    <name evidence="14" type="ORF">C5167_034933</name>
</gene>
<dbReference type="GO" id="GO:0009086">
    <property type="term" value="P:methionine biosynthetic process"/>
    <property type="evidence" value="ECO:0007669"/>
    <property type="project" value="UniProtKB-KW"/>
</dbReference>
<comment type="similarity">
    <text evidence="12">Belongs to the homoserine dehydrogenase family.</text>
</comment>
<dbReference type="GO" id="GO:0004412">
    <property type="term" value="F:homoserine dehydrogenase activity"/>
    <property type="evidence" value="ECO:0007669"/>
    <property type="project" value="UniProtKB-EC"/>
</dbReference>
<dbReference type="InterPro" id="IPR019811">
    <property type="entry name" value="HDH_CS"/>
</dbReference>
<dbReference type="EMBL" id="CM010721">
    <property type="protein sequence ID" value="RZC71714.1"/>
    <property type="molecule type" value="Genomic_DNA"/>
</dbReference>
<sequence>MSLKTQAVMSLFLSANFSGTLSYIFNNFIEDRAFSEVVREAKNAGYTEPDPRDDLSGMDVDRKVIILARESGLRPELSDIQVDSLVPEPLKSSASAEEFLRCLPEFDQEVAKKRLDAEAAGEVLRYVGVVDVVQNKE</sequence>
<dbReference type="OMA" id="TDIGFKC"/>
<evidence type="ECO:0000256" key="11">
    <source>
        <dbReference type="RuleBase" id="RU000579"/>
    </source>
</evidence>
<keyword evidence="9 11" id="KW-0486">Methionine biosynthesis</keyword>
<reference evidence="14 15" key="1">
    <citation type="journal article" date="2018" name="Science">
        <title>The opium poppy genome and morphinan production.</title>
        <authorList>
            <person name="Guo L."/>
            <person name="Winzer T."/>
            <person name="Yang X."/>
            <person name="Li Y."/>
            <person name="Ning Z."/>
            <person name="He Z."/>
            <person name="Teodor R."/>
            <person name="Lu Y."/>
            <person name="Bowser T.A."/>
            <person name="Graham I.A."/>
            <person name="Ye K."/>
        </authorList>
    </citation>
    <scope>NUCLEOTIDE SEQUENCE [LARGE SCALE GENOMIC DNA]</scope>
    <source>
        <strain evidence="15">cv. HN1</strain>
        <tissue evidence="14">Leaves</tissue>
    </source>
</reference>
<keyword evidence="15" id="KW-1185">Reference proteome</keyword>
<evidence type="ECO:0000256" key="9">
    <source>
        <dbReference type="ARBA" id="ARBA00023167"/>
    </source>
</evidence>
<comment type="pathway">
    <text evidence="2 11">Amino-acid biosynthesis; L-threonine biosynthesis; L-threonine from L-aspartate: step 3/5.</text>
</comment>
<accession>A0A4Y7KEB1</accession>
<comment type="cofactor">
    <cofactor evidence="1">
        <name>a metal cation</name>
        <dbReference type="ChEBI" id="CHEBI:25213"/>
    </cofactor>
</comment>
<keyword evidence="8 11" id="KW-0560">Oxidoreductase</keyword>
<name>A0A4Y7KEB1_PAPSO</name>
<dbReference type="PANTHER" id="PTHR43070:SF5">
    <property type="entry name" value="HOMOSERINE DEHYDROGENASE"/>
    <property type="match status" value="1"/>
</dbReference>
<dbReference type="Pfam" id="PF00742">
    <property type="entry name" value="Homoserine_dh"/>
    <property type="match status" value="1"/>
</dbReference>
<evidence type="ECO:0000313" key="14">
    <source>
        <dbReference type="EMBL" id="RZC71714.1"/>
    </source>
</evidence>
<comment type="pathway">
    <text evidence="3 11">Amino-acid biosynthesis; L-methionine biosynthesis via de novo pathway; L-homoserine from L-aspartate: step 3/3.</text>
</comment>
<evidence type="ECO:0000256" key="7">
    <source>
        <dbReference type="ARBA" id="ARBA00022857"/>
    </source>
</evidence>
<dbReference type="UniPathway" id="UPA00050">
    <property type="reaction ID" value="UER00063"/>
</dbReference>
<dbReference type="EC" id="1.1.1.3" evidence="4 11"/>
<evidence type="ECO:0000259" key="13">
    <source>
        <dbReference type="Pfam" id="PF00742"/>
    </source>
</evidence>
<evidence type="ECO:0000256" key="4">
    <source>
        <dbReference type="ARBA" id="ARBA00013213"/>
    </source>
</evidence>
<dbReference type="InterPro" id="IPR001342">
    <property type="entry name" value="HDH_cat"/>
</dbReference>
<dbReference type="FunFam" id="3.30.360.10:FF:000006">
    <property type="entry name" value="Bifunctional aspartokinase/homoserine dehydrogenase"/>
    <property type="match status" value="1"/>
</dbReference>
<dbReference type="Gramene" id="RZC71714">
    <property type="protein sequence ID" value="RZC71714"/>
    <property type="gene ID" value="C5167_034933"/>
</dbReference>
<feature type="domain" description="Homoserine dehydrogenase catalytic" evidence="13">
    <location>
        <begin position="15"/>
        <end position="130"/>
    </location>
</feature>
<keyword evidence="5 11" id="KW-0028">Amino-acid biosynthesis</keyword>
<evidence type="ECO:0000313" key="15">
    <source>
        <dbReference type="Proteomes" id="UP000316621"/>
    </source>
</evidence>
<keyword evidence="6 11" id="KW-0791">Threonine biosynthesis</keyword>
<proteinExistence type="inferred from homology"/>
<evidence type="ECO:0000256" key="2">
    <source>
        <dbReference type="ARBA" id="ARBA00005056"/>
    </source>
</evidence>
<organism evidence="14 15">
    <name type="scientific">Papaver somniferum</name>
    <name type="common">Opium poppy</name>
    <dbReference type="NCBI Taxonomy" id="3469"/>
    <lineage>
        <taxon>Eukaryota</taxon>
        <taxon>Viridiplantae</taxon>
        <taxon>Streptophyta</taxon>
        <taxon>Embryophyta</taxon>
        <taxon>Tracheophyta</taxon>
        <taxon>Spermatophyta</taxon>
        <taxon>Magnoliopsida</taxon>
        <taxon>Ranunculales</taxon>
        <taxon>Papaveraceae</taxon>
        <taxon>Papaveroideae</taxon>
        <taxon>Papaver</taxon>
    </lineage>
</organism>
<dbReference type="PANTHER" id="PTHR43070">
    <property type="match status" value="1"/>
</dbReference>
<dbReference type="UniPathway" id="UPA00051">
    <property type="reaction ID" value="UER00465"/>
</dbReference>
<evidence type="ECO:0000256" key="6">
    <source>
        <dbReference type="ARBA" id="ARBA00022697"/>
    </source>
</evidence>
<protein>
    <recommendedName>
        <fullName evidence="4 11">Homoserine dehydrogenase</fullName>
        <ecNumber evidence="4 11">1.1.1.3</ecNumber>
    </recommendedName>
</protein>
<dbReference type="Gene3D" id="3.30.360.10">
    <property type="entry name" value="Dihydrodipicolinate Reductase, domain 2"/>
    <property type="match status" value="1"/>
</dbReference>
<dbReference type="AlphaFoldDB" id="A0A4Y7KEB1"/>
<comment type="catalytic activity">
    <reaction evidence="10">
        <text>L-homoserine + NADP(+) = L-aspartate 4-semialdehyde + NADPH + H(+)</text>
        <dbReference type="Rhea" id="RHEA:15761"/>
        <dbReference type="ChEBI" id="CHEBI:15378"/>
        <dbReference type="ChEBI" id="CHEBI:57476"/>
        <dbReference type="ChEBI" id="CHEBI:57783"/>
        <dbReference type="ChEBI" id="CHEBI:58349"/>
        <dbReference type="ChEBI" id="CHEBI:537519"/>
        <dbReference type="EC" id="1.1.1.3"/>
    </reaction>
    <physiologicalReaction direction="right-to-left" evidence="10">
        <dbReference type="Rhea" id="RHEA:15763"/>
    </physiologicalReaction>
</comment>
<evidence type="ECO:0000256" key="10">
    <source>
        <dbReference type="ARBA" id="ARBA00048841"/>
    </source>
</evidence>
<evidence type="ECO:0000256" key="5">
    <source>
        <dbReference type="ARBA" id="ARBA00022605"/>
    </source>
</evidence>
<evidence type="ECO:0000256" key="3">
    <source>
        <dbReference type="ARBA" id="ARBA00005062"/>
    </source>
</evidence>
<dbReference type="GO" id="GO:0009090">
    <property type="term" value="P:homoserine biosynthetic process"/>
    <property type="evidence" value="ECO:0007669"/>
    <property type="project" value="TreeGrafter"/>
</dbReference>
<keyword evidence="7 11" id="KW-0521">NADP</keyword>
<evidence type="ECO:0000256" key="1">
    <source>
        <dbReference type="ARBA" id="ARBA00001920"/>
    </source>
</evidence>